<comment type="caution">
    <text evidence="1">The sequence shown here is derived from an EMBL/GenBank/DDBJ whole genome shotgun (WGS) entry which is preliminary data.</text>
</comment>
<evidence type="ECO:0000313" key="1">
    <source>
        <dbReference type="EMBL" id="KAF0045442.1"/>
    </source>
</evidence>
<name>A0A6A4TTV3_SCOMX</name>
<evidence type="ECO:0000313" key="2">
    <source>
        <dbReference type="Proteomes" id="UP000438429"/>
    </source>
</evidence>
<dbReference type="Proteomes" id="UP000438429">
    <property type="component" value="Unassembled WGS sequence"/>
</dbReference>
<gene>
    <name evidence="1" type="ORF">F2P81_001971</name>
</gene>
<proteinExistence type="predicted"/>
<protein>
    <submittedName>
        <fullName evidence="1">Uncharacterized protein</fullName>
    </submittedName>
</protein>
<accession>A0A6A4TTV3</accession>
<organism evidence="1 2">
    <name type="scientific">Scophthalmus maximus</name>
    <name type="common">Turbot</name>
    <name type="synonym">Psetta maxima</name>
    <dbReference type="NCBI Taxonomy" id="52904"/>
    <lineage>
        <taxon>Eukaryota</taxon>
        <taxon>Metazoa</taxon>
        <taxon>Chordata</taxon>
        <taxon>Craniata</taxon>
        <taxon>Vertebrata</taxon>
        <taxon>Euteleostomi</taxon>
        <taxon>Actinopterygii</taxon>
        <taxon>Neopterygii</taxon>
        <taxon>Teleostei</taxon>
        <taxon>Neoteleostei</taxon>
        <taxon>Acanthomorphata</taxon>
        <taxon>Carangaria</taxon>
        <taxon>Pleuronectiformes</taxon>
        <taxon>Pleuronectoidei</taxon>
        <taxon>Scophthalmidae</taxon>
        <taxon>Scophthalmus</taxon>
    </lineage>
</organism>
<dbReference type="AlphaFoldDB" id="A0A6A4TTV3"/>
<reference evidence="1 2" key="1">
    <citation type="submission" date="2019-06" db="EMBL/GenBank/DDBJ databases">
        <title>Draft genomes of female and male turbot (Scophthalmus maximus).</title>
        <authorList>
            <person name="Xu H."/>
            <person name="Xu X.-W."/>
            <person name="Shao C."/>
            <person name="Chen S."/>
        </authorList>
    </citation>
    <scope>NUCLEOTIDE SEQUENCE [LARGE SCALE GENOMIC DNA]</scope>
    <source>
        <strain evidence="1">Ysfricsl-2016a</strain>
        <tissue evidence="1">Blood</tissue>
    </source>
</reference>
<dbReference type="EMBL" id="VEVO01000002">
    <property type="protein sequence ID" value="KAF0045442.1"/>
    <property type="molecule type" value="Genomic_DNA"/>
</dbReference>
<sequence>METERLREMLTSRECRESDRHHVDRSNERGSFVWKGKTGDVKSKIKDGVGFLPRCGAALRSRAKCCHRWREVTTTQANGCQHDGLGYVDKPDVV</sequence>